<accession>A0AAD5AB27</accession>
<dbReference type="InterPro" id="IPR028042">
    <property type="entry name" value="DUF4639"/>
</dbReference>
<gene>
    <name evidence="2" type="ORF">C0J50_11503</name>
</gene>
<organism evidence="2 3">
    <name type="scientific">Silurus asotus</name>
    <name type="common">Amur catfish</name>
    <name type="synonym">Parasilurus asotus</name>
    <dbReference type="NCBI Taxonomy" id="30991"/>
    <lineage>
        <taxon>Eukaryota</taxon>
        <taxon>Metazoa</taxon>
        <taxon>Chordata</taxon>
        <taxon>Craniata</taxon>
        <taxon>Vertebrata</taxon>
        <taxon>Euteleostomi</taxon>
        <taxon>Actinopterygii</taxon>
        <taxon>Neopterygii</taxon>
        <taxon>Teleostei</taxon>
        <taxon>Ostariophysi</taxon>
        <taxon>Siluriformes</taxon>
        <taxon>Siluridae</taxon>
        <taxon>Silurus</taxon>
    </lineage>
</organism>
<proteinExistence type="predicted"/>
<feature type="region of interest" description="Disordered" evidence="1">
    <location>
        <begin position="1"/>
        <end position="41"/>
    </location>
</feature>
<feature type="compositionally biased region" description="Polar residues" evidence="1">
    <location>
        <begin position="160"/>
        <end position="172"/>
    </location>
</feature>
<evidence type="ECO:0000313" key="2">
    <source>
        <dbReference type="EMBL" id="KAI5613143.1"/>
    </source>
</evidence>
<dbReference type="PANTHER" id="PTHR34438:SF1">
    <property type="entry name" value="CHROMOSOME 2 OPEN READING FRAME 81"/>
    <property type="match status" value="1"/>
</dbReference>
<reference evidence="2" key="1">
    <citation type="submission" date="2018-07" db="EMBL/GenBank/DDBJ databases">
        <title>Comparative genomics of catfishes provides insights into carnivory and benthic adaptation.</title>
        <authorList>
            <person name="Zhang Y."/>
            <person name="Wang D."/>
            <person name="Peng Z."/>
            <person name="Zheng S."/>
            <person name="Shao F."/>
            <person name="Tao W."/>
        </authorList>
    </citation>
    <scope>NUCLEOTIDE SEQUENCE</scope>
    <source>
        <strain evidence="2">Chongqing</strain>
    </source>
</reference>
<evidence type="ECO:0000313" key="3">
    <source>
        <dbReference type="Proteomes" id="UP001205998"/>
    </source>
</evidence>
<sequence>MSRNPSKARADKSRATSAQPPPPPPQPEEVENSVDPVPSPKSEFLTMIAHEEGEEIVSEIMDKLMAHVMEECYEVYLRKQIVPFTVTWANNIIFQLIKWQHLERDEGDDVNTALILEEDTEPIPTFPDSWSVGCLSIMKVSNYTQEVKPDMQSADIRGLQNMQKTQPINKTESSLRKPRRNGRTTKAVPASSAKIESERKPRPPQRFSPNKLKPPEK</sequence>
<dbReference type="Proteomes" id="UP001205998">
    <property type="component" value="Unassembled WGS sequence"/>
</dbReference>
<protein>
    <submittedName>
        <fullName evidence="2">Uncharacterized protein</fullName>
    </submittedName>
</protein>
<evidence type="ECO:0000256" key="1">
    <source>
        <dbReference type="SAM" id="MobiDB-lite"/>
    </source>
</evidence>
<name>A0AAD5AB27_SILAS</name>
<dbReference type="Pfam" id="PF15479">
    <property type="entry name" value="DUF4639"/>
    <property type="match status" value="1"/>
</dbReference>
<dbReference type="AlphaFoldDB" id="A0AAD5AB27"/>
<dbReference type="EMBL" id="MU563244">
    <property type="protein sequence ID" value="KAI5613143.1"/>
    <property type="molecule type" value="Genomic_DNA"/>
</dbReference>
<comment type="caution">
    <text evidence="2">The sequence shown here is derived from an EMBL/GenBank/DDBJ whole genome shotgun (WGS) entry which is preliminary data.</text>
</comment>
<keyword evidence="3" id="KW-1185">Reference proteome</keyword>
<feature type="region of interest" description="Disordered" evidence="1">
    <location>
        <begin position="158"/>
        <end position="217"/>
    </location>
</feature>
<dbReference type="PANTHER" id="PTHR34438">
    <property type="entry name" value="SI:DKEY-97L20.6"/>
    <property type="match status" value="1"/>
</dbReference>